<sequence length="250" mass="28030">MKANNTPEGGSGRRRDPAGTRLRILEAAGELLARDGSEGLSVLQVAQMAGVNRGTAYQHFQSREQLLEATTRWVSEQLCQAVFGDQPAVVSPKRGRGKAASPDEQTAMMPEHVIGNMAQFAMRNPELGRAWMFHVLSSPNPASDPFWKQYRQRFERFAETDAAQPGIDIDVHTVLMIVSAFLWPVWVRAHARSAKDREEMAQRFSGEMIRLSLYGNVRPERFPELVAKLPRNTKKKTTKKKRASVSGSRK</sequence>
<dbReference type="InterPro" id="IPR009057">
    <property type="entry name" value="Homeodomain-like_sf"/>
</dbReference>
<keyword evidence="2 4" id="KW-0238">DNA-binding</keyword>
<evidence type="ECO:0000313" key="8">
    <source>
        <dbReference type="Proteomes" id="UP000653472"/>
    </source>
</evidence>
<keyword evidence="3" id="KW-0804">Transcription</keyword>
<feature type="compositionally biased region" description="Basic residues" evidence="5">
    <location>
        <begin position="231"/>
        <end position="250"/>
    </location>
</feature>
<feature type="domain" description="HTH tetR-type" evidence="6">
    <location>
        <begin position="18"/>
        <end position="78"/>
    </location>
</feature>
<dbReference type="GO" id="GO:0000976">
    <property type="term" value="F:transcription cis-regulatory region binding"/>
    <property type="evidence" value="ECO:0007669"/>
    <property type="project" value="TreeGrafter"/>
</dbReference>
<evidence type="ECO:0000256" key="1">
    <source>
        <dbReference type="ARBA" id="ARBA00023015"/>
    </source>
</evidence>
<dbReference type="PANTHER" id="PTHR30055">
    <property type="entry name" value="HTH-TYPE TRANSCRIPTIONAL REGULATOR RUTR"/>
    <property type="match status" value="1"/>
</dbReference>
<dbReference type="Gene3D" id="1.10.357.10">
    <property type="entry name" value="Tetracycline Repressor, domain 2"/>
    <property type="match status" value="1"/>
</dbReference>
<evidence type="ECO:0000256" key="4">
    <source>
        <dbReference type="PROSITE-ProRule" id="PRU00335"/>
    </source>
</evidence>
<dbReference type="PANTHER" id="PTHR30055:SF234">
    <property type="entry name" value="HTH-TYPE TRANSCRIPTIONAL REGULATOR BETI"/>
    <property type="match status" value="1"/>
</dbReference>
<evidence type="ECO:0000259" key="6">
    <source>
        <dbReference type="PROSITE" id="PS50977"/>
    </source>
</evidence>
<dbReference type="PROSITE" id="PS50977">
    <property type="entry name" value="HTH_TETR_2"/>
    <property type="match status" value="1"/>
</dbReference>
<dbReference type="SUPFAM" id="SSF46689">
    <property type="entry name" value="Homeodomain-like"/>
    <property type="match status" value="1"/>
</dbReference>
<evidence type="ECO:0000256" key="5">
    <source>
        <dbReference type="SAM" id="MobiDB-lite"/>
    </source>
</evidence>
<evidence type="ECO:0000313" key="7">
    <source>
        <dbReference type="EMBL" id="NKF23826.1"/>
    </source>
</evidence>
<keyword evidence="8" id="KW-1185">Reference proteome</keyword>
<keyword evidence="1" id="KW-0805">Transcription regulation</keyword>
<gene>
    <name evidence="7" type="ORF">G7Y82_16050</name>
</gene>
<name>A0A970BAX6_9GAMM</name>
<dbReference type="RefSeq" id="WP_168149157.1">
    <property type="nucleotide sequence ID" value="NZ_JAAVXB010000010.1"/>
</dbReference>
<dbReference type="InterPro" id="IPR001647">
    <property type="entry name" value="HTH_TetR"/>
</dbReference>
<proteinExistence type="predicted"/>
<dbReference type="Pfam" id="PF00440">
    <property type="entry name" value="TetR_N"/>
    <property type="match status" value="1"/>
</dbReference>
<dbReference type="AlphaFoldDB" id="A0A970BAX6"/>
<accession>A0A970BAX6</accession>
<feature type="region of interest" description="Disordered" evidence="5">
    <location>
        <begin position="1"/>
        <end position="20"/>
    </location>
</feature>
<reference evidence="7" key="1">
    <citation type="submission" date="2020-03" db="EMBL/GenBank/DDBJ databases">
        <title>Solimonas marina sp. nov., isolated from deep seawater of the Pacific Ocean.</title>
        <authorList>
            <person name="Liu X."/>
            <person name="Lai Q."/>
            <person name="Sun F."/>
            <person name="Gai Y."/>
            <person name="Li G."/>
            <person name="Shao Z."/>
        </authorList>
    </citation>
    <scope>NUCLEOTIDE SEQUENCE</scope>
    <source>
        <strain evidence="7">C16B3</strain>
    </source>
</reference>
<dbReference type="PRINTS" id="PR00455">
    <property type="entry name" value="HTHTETR"/>
</dbReference>
<dbReference type="Proteomes" id="UP000653472">
    <property type="component" value="Unassembled WGS sequence"/>
</dbReference>
<organism evidence="7 8">
    <name type="scientific">Solimonas marina</name>
    <dbReference type="NCBI Taxonomy" id="2714601"/>
    <lineage>
        <taxon>Bacteria</taxon>
        <taxon>Pseudomonadati</taxon>
        <taxon>Pseudomonadota</taxon>
        <taxon>Gammaproteobacteria</taxon>
        <taxon>Nevskiales</taxon>
        <taxon>Nevskiaceae</taxon>
        <taxon>Solimonas</taxon>
    </lineage>
</organism>
<evidence type="ECO:0000256" key="2">
    <source>
        <dbReference type="ARBA" id="ARBA00023125"/>
    </source>
</evidence>
<dbReference type="GO" id="GO:0003700">
    <property type="term" value="F:DNA-binding transcription factor activity"/>
    <property type="evidence" value="ECO:0007669"/>
    <property type="project" value="TreeGrafter"/>
</dbReference>
<comment type="caution">
    <text evidence="7">The sequence shown here is derived from an EMBL/GenBank/DDBJ whole genome shotgun (WGS) entry which is preliminary data.</text>
</comment>
<feature type="DNA-binding region" description="H-T-H motif" evidence="4">
    <location>
        <begin position="41"/>
        <end position="60"/>
    </location>
</feature>
<feature type="region of interest" description="Disordered" evidence="5">
    <location>
        <begin position="226"/>
        <end position="250"/>
    </location>
</feature>
<protein>
    <submittedName>
        <fullName evidence="7">TetR/AcrR family transcriptional regulator</fullName>
    </submittedName>
</protein>
<dbReference type="EMBL" id="JAAVXB010000010">
    <property type="protein sequence ID" value="NKF23826.1"/>
    <property type="molecule type" value="Genomic_DNA"/>
</dbReference>
<dbReference type="InterPro" id="IPR050109">
    <property type="entry name" value="HTH-type_TetR-like_transc_reg"/>
</dbReference>
<evidence type="ECO:0000256" key="3">
    <source>
        <dbReference type="ARBA" id="ARBA00023163"/>
    </source>
</evidence>